<dbReference type="Proteomes" id="UP000807504">
    <property type="component" value="Unassembled WGS sequence"/>
</dbReference>
<organism evidence="2 3">
    <name type="scientific">Argiope bruennichi</name>
    <name type="common">Wasp spider</name>
    <name type="synonym">Aranea bruennichi</name>
    <dbReference type="NCBI Taxonomy" id="94029"/>
    <lineage>
        <taxon>Eukaryota</taxon>
        <taxon>Metazoa</taxon>
        <taxon>Ecdysozoa</taxon>
        <taxon>Arthropoda</taxon>
        <taxon>Chelicerata</taxon>
        <taxon>Arachnida</taxon>
        <taxon>Araneae</taxon>
        <taxon>Araneomorphae</taxon>
        <taxon>Entelegynae</taxon>
        <taxon>Araneoidea</taxon>
        <taxon>Araneidae</taxon>
        <taxon>Argiope</taxon>
    </lineage>
</organism>
<feature type="region of interest" description="Disordered" evidence="1">
    <location>
        <begin position="1"/>
        <end position="20"/>
    </location>
</feature>
<sequence length="118" mass="13309">MPAEKEERFKAATTAKCSEKKAAVQVRKEEADQEKKRTLKTKEISDRSTLGVFWERTRATAVLAGDQQSARFGTPLAEIQGRVHVNGREVHHQTPGVVMHKFNNNLMSNVLYVADEDE</sequence>
<dbReference type="AlphaFoldDB" id="A0A8T0EX52"/>
<gene>
    <name evidence="2" type="ORF">HNY73_015630</name>
</gene>
<comment type="caution">
    <text evidence="2">The sequence shown here is derived from an EMBL/GenBank/DDBJ whole genome shotgun (WGS) entry which is preliminary data.</text>
</comment>
<evidence type="ECO:0000313" key="2">
    <source>
        <dbReference type="EMBL" id="KAF8778956.1"/>
    </source>
</evidence>
<feature type="compositionally biased region" description="Basic and acidic residues" evidence="1">
    <location>
        <begin position="1"/>
        <end position="10"/>
    </location>
</feature>
<reference evidence="2" key="1">
    <citation type="journal article" date="2020" name="bioRxiv">
        <title>Chromosome-level reference genome of the European wasp spider Argiope bruennichi: a resource for studies on range expansion and evolutionary adaptation.</title>
        <authorList>
            <person name="Sheffer M.M."/>
            <person name="Hoppe A."/>
            <person name="Krehenwinkel H."/>
            <person name="Uhl G."/>
            <person name="Kuss A.W."/>
            <person name="Jensen L."/>
            <person name="Jensen C."/>
            <person name="Gillespie R.G."/>
            <person name="Hoff K.J."/>
            <person name="Prost S."/>
        </authorList>
    </citation>
    <scope>NUCLEOTIDE SEQUENCE</scope>
</reference>
<keyword evidence="3" id="KW-1185">Reference proteome</keyword>
<evidence type="ECO:0000313" key="3">
    <source>
        <dbReference type="Proteomes" id="UP000807504"/>
    </source>
</evidence>
<proteinExistence type="predicted"/>
<dbReference type="EMBL" id="JABXBU010002072">
    <property type="protein sequence ID" value="KAF8778956.1"/>
    <property type="molecule type" value="Genomic_DNA"/>
</dbReference>
<name>A0A8T0EX52_ARGBR</name>
<protein>
    <submittedName>
        <fullName evidence="2">Uncharacterized protein</fullName>
    </submittedName>
</protein>
<evidence type="ECO:0000256" key="1">
    <source>
        <dbReference type="SAM" id="MobiDB-lite"/>
    </source>
</evidence>
<reference evidence="2" key="2">
    <citation type="submission" date="2020-06" db="EMBL/GenBank/DDBJ databases">
        <authorList>
            <person name="Sheffer M."/>
        </authorList>
    </citation>
    <scope>NUCLEOTIDE SEQUENCE</scope>
</reference>
<accession>A0A8T0EX52</accession>